<dbReference type="Pfam" id="PF14661">
    <property type="entry name" value="HAUS6_N"/>
    <property type="match status" value="1"/>
</dbReference>
<comment type="caution">
    <text evidence="3">The sequence shown here is derived from an EMBL/GenBank/DDBJ whole genome shotgun (WGS) entry which is preliminary data.</text>
</comment>
<dbReference type="GO" id="GO:1990498">
    <property type="term" value="C:mitotic spindle microtubule"/>
    <property type="evidence" value="ECO:0007669"/>
    <property type="project" value="TreeGrafter"/>
</dbReference>
<feature type="domain" description="HAUS augmin-like complex subunit 6 N-terminal" evidence="2">
    <location>
        <begin position="9"/>
        <end position="235"/>
    </location>
</feature>
<dbReference type="PANTHER" id="PTHR16151:SF2">
    <property type="entry name" value="HAUS AUGMIN-LIKE COMPLEX SUBUNIT 6"/>
    <property type="match status" value="1"/>
</dbReference>
<accession>A0A9P0KPF0</accession>
<gene>
    <name evidence="3" type="ORF">ACAOBT_LOCUS12399</name>
</gene>
<protein>
    <recommendedName>
        <fullName evidence="2">HAUS augmin-like complex subunit 6 N-terminal domain-containing protein</fullName>
    </recommendedName>
</protein>
<reference evidence="3" key="1">
    <citation type="submission" date="2022-03" db="EMBL/GenBank/DDBJ databases">
        <authorList>
            <person name="Sayadi A."/>
        </authorList>
    </citation>
    <scope>NUCLEOTIDE SEQUENCE</scope>
</reference>
<sequence length="255" mass="29515">MDTHGHEMIYENVDLLTHFYPATEELKSLLCKEMFSKVNKAAFQEVVHYLLRILSPELTKQRVTWPVFDSETEIKFRKEVHQFIREVNEQHHWDIPQLPASHFISPGGGRIVKFLLKLSQLVIAEHLRRSGVEHLLLPPKPADDASHHSIFSILRKATRQVLADTGKMIEQFKESKEKAKAEAAECERQLNKVNAEIKELTPVLELKRREAANKQGELLTAHQLEEKCNGLKKLWKELEASKTLFPEILSILEYL</sequence>
<evidence type="ECO:0000259" key="2">
    <source>
        <dbReference type="Pfam" id="PF14661"/>
    </source>
</evidence>
<keyword evidence="1" id="KW-0175">Coiled coil</keyword>
<dbReference type="Proteomes" id="UP001152888">
    <property type="component" value="Unassembled WGS sequence"/>
</dbReference>
<organism evidence="3 4">
    <name type="scientific">Acanthoscelides obtectus</name>
    <name type="common">Bean weevil</name>
    <name type="synonym">Bruchus obtectus</name>
    <dbReference type="NCBI Taxonomy" id="200917"/>
    <lineage>
        <taxon>Eukaryota</taxon>
        <taxon>Metazoa</taxon>
        <taxon>Ecdysozoa</taxon>
        <taxon>Arthropoda</taxon>
        <taxon>Hexapoda</taxon>
        <taxon>Insecta</taxon>
        <taxon>Pterygota</taxon>
        <taxon>Neoptera</taxon>
        <taxon>Endopterygota</taxon>
        <taxon>Coleoptera</taxon>
        <taxon>Polyphaga</taxon>
        <taxon>Cucujiformia</taxon>
        <taxon>Chrysomeloidea</taxon>
        <taxon>Chrysomelidae</taxon>
        <taxon>Bruchinae</taxon>
        <taxon>Bruchini</taxon>
        <taxon>Acanthoscelides</taxon>
    </lineage>
</organism>
<feature type="coiled-coil region" evidence="1">
    <location>
        <begin position="162"/>
        <end position="196"/>
    </location>
</feature>
<dbReference type="PANTHER" id="PTHR16151">
    <property type="entry name" value="HAUS AUGMIN-LIKE COMPLEX SUBUNIT 6"/>
    <property type="match status" value="1"/>
</dbReference>
<evidence type="ECO:0000256" key="1">
    <source>
        <dbReference type="SAM" id="Coils"/>
    </source>
</evidence>
<keyword evidence="4" id="KW-1185">Reference proteome</keyword>
<dbReference type="InterPro" id="IPR028163">
    <property type="entry name" value="HAUS_6_N"/>
</dbReference>
<dbReference type="GO" id="GO:0070652">
    <property type="term" value="C:HAUS complex"/>
    <property type="evidence" value="ECO:0007669"/>
    <property type="project" value="InterPro"/>
</dbReference>
<dbReference type="OrthoDB" id="5575722at2759"/>
<dbReference type="EMBL" id="CAKOFQ010006852">
    <property type="protein sequence ID" value="CAH1976962.1"/>
    <property type="molecule type" value="Genomic_DNA"/>
</dbReference>
<dbReference type="GO" id="GO:0051225">
    <property type="term" value="P:spindle assembly"/>
    <property type="evidence" value="ECO:0007669"/>
    <property type="project" value="InterPro"/>
</dbReference>
<proteinExistence type="predicted"/>
<dbReference type="GO" id="GO:0008017">
    <property type="term" value="F:microtubule binding"/>
    <property type="evidence" value="ECO:0007669"/>
    <property type="project" value="TreeGrafter"/>
</dbReference>
<evidence type="ECO:0000313" key="3">
    <source>
        <dbReference type="EMBL" id="CAH1976962.1"/>
    </source>
</evidence>
<dbReference type="InterPro" id="IPR026797">
    <property type="entry name" value="HAUS_6"/>
</dbReference>
<name>A0A9P0KPF0_ACAOB</name>
<dbReference type="AlphaFoldDB" id="A0A9P0KPF0"/>
<evidence type="ECO:0000313" key="4">
    <source>
        <dbReference type="Proteomes" id="UP001152888"/>
    </source>
</evidence>